<dbReference type="InterPro" id="IPR003856">
    <property type="entry name" value="LPS_length_determ_N"/>
</dbReference>
<dbReference type="AlphaFoldDB" id="A0A1S9N3H0"/>
<comment type="caution">
    <text evidence="10">The sequence shown here is derived from an EMBL/GenBank/DDBJ whole genome shotgun (WGS) entry which is preliminary data.</text>
</comment>
<comment type="subcellular location">
    <subcellularLocation>
        <location evidence="1">Cell membrane</location>
        <topology evidence="1">Multi-pass membrane protein</topology>
    </subcellularLocation>
</comment>
<feature type="transmembrane region" description="Helical" evidence="7">
    <location>
        <begin position="27"/>
        <end position="48"/>
    </location>
</feature>
<feature type="domain" description="Polysaccharide chain length determinant N-terminal" evidence="8">
    <location>
        <begin position="11"/>
        <end position="101"/>
    </location>
</feature>
<keyword evidence="3" id="KW-1003">Cell membrane</keyword>
<sequence>MNEENIRIEESIRIEEIINILLKRWKMILSITLLATLTAGIVSFFVIAPKYEASTKVFIGKEKTDSKEQNYNNSDIQMYQQLLKTYAEVIKTNALVEKAINAEGFDLTSKDVLNDLTVTPAANTQILEIKYISKDRNLSKEVLDSITNQFIKTSTELIPNGNVKIVEPAELPENPASPNKKLNIAVAFLLGLMISVGLSFLLEFLDSTFKSKEQLEQILGVPVIGAIPEDLE</sequence>
<dbReference type="PANTHER" id="PTHR32309">
    <property type="entry name" value="TYROSINE-PROTEIN KINASE"/>
    <property type="match status" value="1"/>
</dbReference>
<evidence type="ECO:0000256" key="2">
    <source>
        <dbReference type="ARBA" id="ARBA00006683"/>
    </source>
</evidence>
<evidence type="ECO:0000256" key="1">
    <source>
        <dbReference type="ARBA" id="ARBA00004651"/>
    </source>
</evidence>
<dbReference type="InterPro" id="IPR050445">
    <property type="entry name" value="Bact_polysacc_biosynth/exp"/>
</dbReference>
<evidence type="ECO:0000256" key="4">
    <source>
        <dbReference type="ARBA" id="ARBA00022692"/>
    </source>
</evidence>
<proteinExistence type="inferred from homology"/>
<dbReference type="RefSeq" id="WP_078116383.1">
    <property type="nucleotide sequence ID" value="NZ_MWMH01000006.1"/>
</dbReference>
<evidence type="ECO:0000256" key="7">
    <source>
        <dbReference type="SAM" id="Phobius"/>
    </source>
</evidence>
<reference evidence="10 11" key="1">
    <citation type="submission" date="2017-02" db="EMBL/GenBank/DDBJ databases">
        <title>Genome sequence of Clostridium beijerinckii Br21.</title>
        <authorList>
            <person name="Fonseca B.C."/>
            <person name="Guazzaroni M.E."/>
            <person name="Riano-Pachon D.M."/>
            <person name="Reginatto V."/>
        </authorList>
    </citation>
    <scope>NUCLEOTIDE SEQUENCE [LARGE SCALE GENOMIC DNA]</scope>
    <source>
        <strain evidence="10 11">Br21</strain>
    </source>
</reference>
<evidence type="ECO:0000313" key="10">
    <source>
        <dbReference type="EMBL" id="OOP71931.1"/>
    </source>
</evidence>
<evidence type="ECO:0000256" key="6">
    <source>
        <dbReference type="ARBA" id="ARBA00023136"/>
    </source>
</evidence>
<dbReference type="PANTHER" id="PTHR32309:SF13">
    <property type="entry name" value="FERRIC ENTEROBACTIN TRANSPORT PROTEIN FEPE"/>
    <property type="match status" value="1"/>
</dbReference>
<accession>A0A1S9N3H0</accession>
<comment type="similarity">
    <text evidence="2">Belongs to the CpsC/CapA family.</text>
</comment>
<keyword evidence="5 7" id="KW-1133">Transmembrane helix</keyword>
<evidence type="ECO:0000259" key="8">
    <source>
        <dbReference type="Pfam" id="PF02706"/>
    </source>
</evidence>
<dbReference type="GO" id="GO:0004713">
    <property type="term" value="F:protein tyrosine kinase activity"/>
    <property type="evidence" value="ECO:0007669"/>
    <property type="project" value="TreeGrafter"/>
</dbReference>
<dbReference type="GO" id="GO:0005886">
    <property type="term" value="C:plasma membrane"/>
    <property type="evidence" value="ECO:0007669"/>
    <property type="project" value="UniProtKB-SubCell"/>
</dbReference>
<gene>
    <name evidence="10" type="ORF">CBEIBR21_16885</name>
</gene>
<evidence type="ECO:0000256" key="5">
    <source>
        <dbReference type="ARBA" id="ARBA00022989"/>
    </source>
</evidence>
<feature type="transmembrane region" description="Helical" evidence="7">
    <location>
        <begin position="184"/>
        <end position="205"/>
    </location>
</feature>
<evidence type="ECO:0000256" key="3">
    <source>
        <dbReference type="ARBA" id="ARBA00022475"/>
    </source>
</evidence>
<keyword evidence="4 7" id="KW-0812">Transmembrane</keyword>
<dbReference type="Pfam" id="PF13807">
    <property type="entry name" value="GNVR"/>
    <property type="match status" value="1"/>
</dbReference>
<dbReference type="Pfam" id="PF02706">
    <property type="entry name" value="Wzz"/>
    <property type="match status" value="1"/>
</dbReference>
<evidence type="ECO:0000259" key="9">
    <source>
        <dbReference type="Pfam" id="PF13807"/>
    </source>
</evidence>
<dbReference type="InterPro" id="IPR032807">
    <property type="entry name" value="GNVR"/>
</dbReference>
<name>A0A1S9N3H0_CLOBE</name>
<dbReference type="Proteomes" id="UP000190959">
    <property type="component" value="Unassembled WGS sequence"/>
</dbReference>
<protein>
    <submittedName>
        <fullName evidence="10">Capsular biosynthesis protein</fullName>
    </submittedName>
</protein>
<keyword evidence="6 7" id="KW-0472">Membrane</keyword>
<evidence type="ECO:0000313" key="11">
    <source>
        <dbReference type="Proteomes" id="UP000190959"/>
    </source>
</evidence>
<feature type="domain" description="Tyrosine-protein kinase G-rich" evidence="9">
    <location>
        <begin position="157"/>
        <end position="201"/>
    </location>
</feature>
<dbReference type="EMBL" id="MWMH01000006">
    <property type="protein sequence ID" value="OOP71931.1"/>
    <property type="molecule type" value="Genomic_DNA"/>
</dbReference>
<organism evidence="10 11">
    <name type="scientific">Clostridium beijerinckii</name>
    <name type="common">Clostridium MP</name>
    <dbReference type="NCBI Taxonomy" id="1520"/>
    <lineage>
        <taxon>Bacteria</taxon>
        <taxon>Bacillati</taxon>
        <taxon>Bacillota</taxon>
        <taxon>Clostridia</taxon>
        <taxon>Eubacteriales</taxon>
        <taxon>Clostridiaceae</taxon>
        <taxon>Clostridium</taxon>
    </lineage>
</organism>